<comment type="caution">
    <text evidence="1">The sequence shown here is derived from an EMBL/GenBank/DDBJ whole genome shotgun (WGS) entry which is preliminary data.</text>
</comment>
<proteinExistence type="predicted"/>
<dbReference type="Proteomes" id="UP001139263">
    <property type="component" value="Unassembled WGS sequence"/>
</dbReference>
<keyword evidence="2" id="KW-1185">Reference proteome</keyword>
<evidence type="ECO:0000313" key="1">
    <source>
        <dbReference type="EMBL" id="MCI0184106.1"/>
    </source>
</evidence>
<accession>A0A9X2AFJ5</accession>
<dbReference type="EMBL" id="JALBUF010000008">
    <property type="protein sequence ID" value="MCI0184106.1"/>
    <property type="molecule type" value="Genomic_DNA"/>
</dbReference>
<name>A0A9X2AFJ5_9BACL</name>
<protein>
    <submittedName>
        <fullName evidence="1">Uncharacterized protein</fullName>
    </submittedName>
</protein>
<dbReference type="RefSeq" id="WP_241715381.1">
    <property type="nucleotide sequence ID" value="NZ_JALBUF010000008.1"/>
</dbReference>
<evidence type="ECO:0000313" key="2">
    <source>
        <dbReference type="Proteomes" id="UP001139263"/>
    </source>
</evidence>
<sequence length="53" mass="5904">MKNAYVGLVFLICTYALYLMSSHVHAMFLYDLSSSATIPPLWRHIAAYVLGGP</sequence>
<dbReference type="AlphaFoldDB" id="A0A9X2AFJ5"/>
<reference evidence="1" key="1">
    <citation type="submission" date="2022-03" db="EMBL/GenBank/DDBJ databases">
        <title>Draft Genome Sequence of Firmicute Strain S0AB, a Heterotrophic Iron/Sulfur-Oxidizing Extreme Acidophile.</title>
        <authorList>
            <person name="Vergara E."/>
            <person name="Pakostova E."/>
            <person name="Johnson D.B."/>
            <person name="Holmes D.S."/>
        </authorList>
    </citation>
    <scope>NUCLEOTIDE SEQUENCE</scope>
    <source>
        <strain evidence="1">S0AB</strain>
    </source>
</reference>
<organism evidence="1 2">
    <name type="scientific">Sulfoacidibacillus ferrooxidans</name>
    <dbReference type="NCBI Taxonomy" id="2005001"/>
    <lineage>
        <taxon>Bacteria</taxon>
        <taxon>Bacillati</taxon>
        <taxon>Bacillota</taxon>
        <taxon>Bacilli</taxon>
        <taxon>Bacillales</taxon>
        <taxon>Alicyclobacillaceae</taxon>
        <taxon>Sulfoacidibacillus</taxon>
    </lineage>
</organism>
<gene>
    <name evidence="1" type="ORF">MM817_02401</name>
</gene>